<feature type="region of interest" description="Disordered" evidence="1">
    <location>
        <begin position="1"/>
        <end position="51"/>
    </location>
</feature>
<evidence type="ECO:0000256" key="2">
    <source>
        <dbReference type="SAM" id="Phobius"/>
    </source>
</evidence>
<evidence type="ECO:0000256" key="1">
    <source>
        <dbReference type="SAM" id="MobiDB-lite"/>
    </source>
</evidence>
<organism evidence="3 4">
    <name type="scientific">Amycolatopsis mongoliensis</name>
    <dbReference type="NCBI Taxonomy" id="715475"/>
    <lineage>
        <taxon>Bacteria</taxon>
        <taxon>Bacillati</taxon>
        <taxon>Actinomycetota</taxon>
        <taxon>Actinomycetes</taxon>
        <taxon>Pseudonocardiales</taxon>
        <taxon>Pseudonocardiaceae</taxon>
        <taxon>Amycolatopsis</taxon>
    </lineage>
</organism>
<evidence type="ECO:0000313" key="4">
    <source>
        <dbReference type="Proteomes" id="UP001239397"/>
    </source>
</evidence>
<keyword evidence="2" id="KW-0472">Membrane</keyword>
<dbReference type="RefSeq" id="WP_286000125.1">
    <property type="nucleotide sequence ID" value="NZ_CP127295.1"/>
</dbReference>
<feature type="compositionally biased region" description="Basic and acidic residues" evidence="1">
    <location>
        <begin position="1"/>
        <end position="10"/>
    </location>
</feature>
<protein>
    <submittedName>
        <fullName evidence="3">Uncharacterized protein</fullName>
    </submittedName>
</protein>
<accession>A0A9Y2JVK1</accession>
<feature type="transmembrane region" description="Helical" evidence="2">
    <location>
        <begin position="274"/>
        <end position="298"/>
    </location>
</feature>
<reference evidence="3 4" key="1">
    <citation type="submission" date="2023-06" db="EMBL/GenBank/DDBJ databases">
        <authorList>
            <person name="Oyuntsetseg B."/>
            <person name="Kim S.B."/>
        </authorList>
    </citation>
    <scope>NUCLEOTIDE SEQUENCE [LARGE SCALE GENOMIC DNA]</scope>
    <source>
        <strain evidence="3 4">4-36</strain>
    </source>
</reference>
<feature type="compositionally biased region" description="Low complexity" evidence="1">
    <location>
        <begin position="16"/>
        <end position="26"/>
    </location>
</feature>
<keyword evidence="2" id="KW-1133">Transmembrane helix</keyword>
<keyword evidence="4" id="KW-1185">Reference proteome</keyword>
<dbReference type="EMBL" id="CP127295">
    <property type="protein sequence ID" value="WIY03754.1"/>
    <property type="molecule type" value="Genomic_DNA"/>
</dbReference>
<proteinExistence type="predicted"/>
<dbReference type="KEGG" id="amog:QRX60_07840"/>
<keyword evidence="2" id="KW-0812">Transmembrane</keyword>
<dbReference type="AlphaFoldDB" id="A0A9Y2JVK1"/>
<sequence length="368" mass="36960">MDRPSQEPPERPGPPSEAAESPLSFPVEAPKPAGVEPGAGEPLSFPAEAGATAADPLAFPTSASPSAEQLVFPAAAAGAPAGPLAFPSPAPSADPLAFPTAADPLDFPVAASAPADPLAFPTPASFPAQATQATHPAEQLPFPVAELPGAVTPPPPAGPAPIPATEASAPAPTGFLRFLPPVVTAVAALMTAGGCFLPLFRVQQAVNVRQRFLEAQLTFTQTAWGSRIEVPGQEASEQASSPVGIPVILAVIVLVAAAFTALSRPDRGLGRWLIAAGALFTAGVVTTVGMSGLGWSVLADGLDVEVVVAAGMWLLIGGTVLAAVAAVLAYLPAWRRTGDWADPALAYADTPTPPTGVAITVLPPEEPG</sequence>
<evidence type="ECO:0000313" key="3">
    <source>
        <dbReference type="EMBL" id="WIY03754.1"/>
    </source>
</evidence>
<feature type="transmembrane region" description="Helical" evidence="2">
    <location>
        <begin position="243"/>
        <end position="262"/>
    </location>
</feature>
<feature type="transmembrane region" description="Helical" evidence="2">
    <location>
        <begin position="310"/>
        <end position="331"/>
    </location>
</feature>
<dbReference type="Proteomes" id="UP001239397">
    <property type="component" value="Chromosome"/>
</dbReference>
<gene>
    <name evidence="3" type="ORF">QRX60_07840</name>
</gene>
<name>A0A9Y2JVK1_9PSEU</name>